<dbReference type="Proteomes" id="UP001189429">
    <property type="component" value="Unassembled WGS sequence"/>
</dbReference>
<keyword evidence="2" id="KW-1185">Reference proteome</keyword>
<reference evidence="1" key="1">
    <citation type="submission" date="2023-10" db="EMBL/GenBank/DDBJ databases">
        <authorList>
            <person name="Chen Y."/>
            <person name="Shah S."/>
            <person name="Dougan E. K."/>
            <person name="Thang M."/>
            <person name="Chan C."/>
        </authorList>
    </citation>
    <scope>NUCLEOTIDE SEQUENCE [LARGE SCALE GENOMIC DNA]</scope>
</reference>
<name>A0ABN9T6W9_9DINO</name>
<comment type="caution">
    <text evidence="1">The sequence shown here is derived from an EMBL/GenBank/DDBJ whole genome shotgun (WGS) entry which is preliminary data.</text>
</comment>
<organism evidence="1 2">
    <name type="scientific">Prorocentrum cordatum</name>
    <dbReference type="NCBI Taxonomy" id="2364126"/>
    <lineage>
        <taxon>Eukaryota</taxon>
        <taxon>Sar</taxon>
        <taxon>Alveolata</taxon>
        <taxon>Dinophyceae</taxon>
        <taxon>Prorocentrales</taxon>
        <taxon>Prorocentraceae</taxon>
        <taxon>Prorocentrum</taxon>
    </lineage>
</organism>
<gene>
    <name evidence="1" type="ORF">PCOR1329_LOCUS36167</name>
</gene>
<evidence type="ECO:0000313" key="1">
    <source>
        <dbReference type="EMBL" id="CAK0840825.1"/>
    </source>
</evidence>
<dbReference type="EMBL" id="CAUYUJ010014403">
    <property type="protein sequence ID" value="CAK0840825.1"/>
    <property type="molecule type" value="Genomic_DNA"/>
</dbReference>
<proteinExistence type="predicted"/>
<feature type="non-terminal residue" evidence="1">
    <location>
        <position position="174"/>
    </location>
</feature>
<sequence>MGTPSAPEKPRPLEGAAAGLGAWWRGRKAPRSSAHLAFHLDSRFASGEVFTAQPLGCLFAQAFHTPGALEVMQALIVPDETDEHAKLPWQVRLRPDQVGATYGTAFEDPNASGLACCRWACCGGRTPTRGPTSGPTPAPARSCRRAISSSSWETATTGASPLRPACCPCPARAA</sequence>
<accession>A0ABN9T6W9</accession>
<evidence type="ECO:0000313" key="2">
    <source>
        <dbReference type="Proteomes" id="UP001189429"/>
    </source>
</evidence>
<protein>
    <submittedName>
        <fullName evidence="1">Uncharacterized protein</fullName>
    </submittedName>
</protein>